<evidence type="ECO:0000256" key="1">
    <source>
        <dbReference type="ARBA" id="ARBA00005234"/>
    </source>
</evidence>
<feature type="domain" description="Ubiquitin-like protease family profile" evidence="6">
    <location>
        <begin position="133"/>
        <end position="345"/>
    </location>
</feature>
<keyword evidence="2 7" id="KW-0645">Protease</keyword>
<dbReference type="EMBL" id="PKPP01009017">
    <property type="protein sequence ID" value="PWA49248.1"/>
    <property type="molecule type" value="Genomic_DNA"/>
</dbReference>
<evidence type="ECO:0000256" key="3">
    <source>
        <dbReference type="ARBA" id="ARBA00022801"/>
    </source>
</evidence>
<sequence length="371" mass="42622">MDEADIAVDTLMDWVENLYIRESVEPCRELGEPGMVVFEKLDEPIADKACEMDRDGGENLDEPSMAFSDIAEPADDKVEVICISDEEDDPEVVKAESVRAIFHSLKWNRNPGKYFMSPFTALPDTTPKRRSSSRLIDQNISPPRAPDFDDTLQLEPFVENLSRRAKAKKPMVYTPPAMQNFMKDKNLTRGAGKSGWLSDEVDAEWAMAGTFFSAQIMSNRYMFRPYWANGVKYPVRWADVEKVLFPINEPSEHWALGELHIRTGVLTIYDSLPKFSSKREWWTETMPAKFEYVLPRYLKEQGVLQAKGVDVDGYRITWKYAEDAPQQSGVLGDCEIWVCINLYQLSHNMSLKVHNLMITTISYRERIADYL</sequence>
<organism evidence="7 8">
    <name type="scientific">Artemisia annua</name>
    <name type="common">Sweet wormwood</name>
    <dbReference type="NCBI Taxonomy" id="35608"/>
    <lineage>
        <taxon>Eukaryota</taxon>
        <taxon>Viridiplantae</taxon>
        <taxon>Streptophyta</taxon>
        <taxon>Embryophyta</taxon>
        <taxon>Tracheophyta</taxon>
        <taxon>Spermatophyta</taxon>
        <taxon>Magnoliopsida</taxon>
        <taxon>eudicotyledons</taxon>
        <taxon>Gunneridae</taxon>
        <taxon>Pentapetalae</taxon>
        <taxon>asterids</taxon>
        <taxon>campanulids</taxon>
        <taxon>Asterales</taxon>
        <taxon>Asteraceae</taxon>
        <taxon>Asteroideae</taxon>
        <taxon>Anthemideae</taxon>
        <taxon>Artemisiinae</taxon>
        <taxon>Artemisia</taxon>
    </lineage>
</organism>
<dbReference type="Proteomes" id="UP000245207">
    <property type="component" value="Unassembled WGS sequence"/>
</dbReference>
<evidence type="ECO:0000256" key="4">
    <source>
        <dbReference type="ARBA" id="ARBA00022807"/>
    </source>
</evidence>
<dbReference type="AlphaFoldDB" id="A0A2U1LJS0"/>
<dbReference type="GO" id="GO:0006508">
    <property type="term" value="P:proteolysis"/>
    <property type="evidence" value="ECO:0007669"/>
    <property type="project" value="UniProtKB-KW"/>
</dbReference>
<accession>A0A2U1LJS0</accession>
<dbReference type="GO" id="GO:0008234">
    <property type="term" value="F:cysteine-type peptidase activity"/>
    <property type="evidence" value="ECO:0007669"/>
    <property type="project" value="UniProtKB-KW"/>
</dbReference>
<keyword evidence="8" id="KW-1185">Reference proteome</keyword>
<evidence type="ECO:0000313" key="7">
    <source>
        <dbReference type="EMBL" id="PWA49248.1"/>
    </source>
</evidence>
<gene>
    <name evidence="7" type="ORF">CTI12_AA467390</name>
</gene>
<evidence type="ECO:0000313" key="8">
    <source>
        <dbReference type="Proteomes" id="UP000245207"/>
    </source>
</evidence>
<evidence type="ECO:0000256" key="5">
    <source>
        <dbReference type="SAM" id="MobiDB-lite"/>
    </source>
</evidence>
<dbReference type="InterPro" id="IPR003653">
    <property type="entry name" value="Peptidase_C48_C"/>
</dbReference>
<reference evidence="7 8" key="1">
    <citation type="journal article" date="2018" name="Mol. Plant">
        <title>The genome of Artemisia annua provides insight into the evolution of Asteraceae family and artemisinin biosynthesis.</title>
        <authorList>
            <person name="Shen Q."/>
            <person name="Zhang L."/>
            <person name="Liao Z."/>
            <person name="Wang S."/>
            <person name="Yan T."/>
            <person name="Shi P."/>
            <person name="Liu M."/>
            <person name="Fu X."/>
            <person name="Pan Q."/>
            <person name="Wang Y."/>
            <person name="Lv Z."/>
            <person name="Lu X."/>
            <person name="Zhang F."/>
            <person name="Jiang W."/>
            <person name="Ma Y."/>
            <person name="Chen M."/>
            <person name="Hao X."/>
            <person name="Li L."/>
            <person name="Tang Y."/>
            <person name="Lv G."/>
            <person name="Zhou Y."/>
            <person name="Sun X."/>
            <person name="Brodelius P.E."/>
            <person name="Rose J.K.C."/>
            <person name="Tang K."/>
        </authorList>
    </citation>
    <scope>NUCLEOTIDE SEQUENCE [LARGE SCALE GENOMIC DNA]</scope>
    <source>
        <strain evidence="8">cv. Huhao1</strain>
        <tissue evidence="7">Leaf</tissue>
    </source>
</reference>
<name>A0A2U1LJS0_ARTAN</name>
<feature type="region of interest" description="Disordered" evidence="5">
    <location>
        <begin position="125"/>
        <end position="149"/>
    </location>
</feature>
<dbReference type="Gene3D" id="3.40.395.10">
    <property type="entry name" value="Adenoviral Proteinase, Chain A"/>
    <property type="match status" value="1"/>
</dbReference>
<dbReference type="SUPFAM" id="SSF54001">
    <property type="entry name" value="Cysteine proteinases"/>
    <property type="match status" value="1"/>
</dbReference>
<keyword evidence="3" id="KW-0378">Hydrolase</keyword>
<dbReference type="PROSITE" id="PS50600">
    <property type="entry name" value="ULP_PROTEASE"/>
    <property type="match status" value="1"/>
</dbReference>
<dbReference type="PANTHER" id="PTHR12606:SF141">
    <property type="entry name" value="GH15225P-RELATED"/>
    <property type="match status" value="1"/>
</dbReference>
<evidence type="ECO:0000256" key="2">
    <source>
        <dbReference type="ARBA" id="ARBA00022670"/>
    </source>
</evidence>
<comment type="similarity">
    <text evidence="1">Belongs to the peptidase C48 family.</text>
</comment>
<keyword evidence="4" id="KW-0788">Thiol protease</keyword>
<dbReference type="Pfam" id="PF02902">
    <property type="entry name" value="Peptidase_C48"/>
    <property type="match status" value="1"/>
</dbReference>
<evidence type="ECO:0000259" key="6">
    <source>
        <dbReference type="PROSITE" id="PS50600"/>
    </source>
</evidence>
<protein>
    <submittedName>
        <fullName evidence="7">Ulp1 protease family, C-terminal catalytic domain-containing protein</fullName>
    </submittedName>
</protein>
<dbReference type="PANTHER" id="PTHR12606">
    <property type="entry name" value="SENTRIN/SUMO-SPECIFIC PROTEASE"/>
    <property type="match status" value="1"/>
</dbReference>
<proteinExistence type="inferred from homology"/>
<dbReference type="InterPro" id="IPR038765">
    <property type="entry name" value="Papain-like_cys_pep_sf"/>
</dbReference>
<dbReference type="OrthoDB" id="1680482at2759"/>
<comment type="caution">
    <text evidence="7">The sequence shown here is derived from an EMBL/GenBank/DDBJ whole genome shotgun (WGS) entry which is preliminary data.</text>
</comment>